<reference evidence="3 4" key="1">
    <citation type="journal article" date="2023" name="J. Hered.">
        <title>Chromosome-level genome of the wood stork (Mycteria americana) provides insight into avian chromosome evolution.</title>
        <authorList>
            <person name="Flamio R. Jr."/>
            <person name="Ramstad K.M."/>
        </authorList>
    </citation>
    <scope>NUCLEOTIDE SEQUENCE [LARGE SCALE GENOMIC DNA]</scope>
    <source>
        <strain evidence="3">JAX WOST 10</strain>
    </source>
</reference>
<feature type="domain" description="S100/CaBP-9k-type calcium binding subdomain" evidence="2">
    <location>
        <begin position="5"/>
        <end position="42"/>
    </location>
</feature>
<proteinExistence type="predicted"/>
<feature type="region of interest" description="Disordered" evidence="1">
    <location>
        <begin position="38"/>
        <end position="62"/>
    </location>
</feature>
<dbReference type="AlphaFoldDB" id="A0AAN7RLK6"/>
<comment type="caution">
    <text evidence="3">The sequence shown here is derived from an EMBL/GenBank/DDBJ whole genome shotgun (WGS) entry which is preliminary data.</text>
</comment>
<dbReference type="Gene3D" id="1.10.238.10">
    <property type="entry name" value="EF-hand"/>
    <property type="match status" value="1"/>
</dbReference>
<gene>
    <name evidence="3" type="ORF">QYF61_019393</name>
</gene>
<dbReference type="SMART" id="SM01394">
    <property type="entry name" value="S_100"/>
    <property type="match status" value="1"/>
</dbReference>
<evidence type="ECO:0000313" key="4">
    <source>
        <dbReference type="Proteomes" id="UP001333110"/>
    </source>
</evidence>
<dbReference type="GO" id="GO:0046914">
    <property type="term" value="F:transition metal ion binding"/>
    <property type="evidence" value="ECO:0007669"/>
    <property type="project" value="InterPro"/>
</dbReference>
<dbReference type="CDD" id="cd00213">
    <property type="entry name" value="S-100"/>
    <property type="match status" value="1"/>
</dbReference>
<protein>
    <recommendedName>
        <fullName evidence="2">S100/CaBP-9k-type calcium binding subdomain domain-containing protein</fullName>
    </recommendedName>
</protein>
<organism evidence="3 4">
    <name type="scientific">Mycteria americana</name>
    <name type="common">Wood stork</name>
    <dbReference type="NCBI Taxonomy" id="33587"/>
    <lineage>
        <taxon>Eukaryota</taxon>
        <taxon>Metazoa</taxon>
        <taxon>Chordata</taxon>
        <taxon>Craniata</taxon>
        <taxon>Vertebrata</taxon>
        <taxon>Euteleostomi</taxon>
        <taxon>Archelosauria</taxon>
        <taxon>Archosauria</taxon>
        <taxon>Dinosauria</taxon>
        <taxon>Saurischia</taxon>
        <taxon>Theropoda</taxon>
        <taxon>Coelurosauria</taxon>
        <taxon>Aves</taxon>
        <taxon>Neognathae</taxon>
        <taxon>Neoaves</taxon>
        <taxon>Aequornithes</taxon>
        <taxon>Ciconiiformes</taxon>
        <taxon>Ciconiidae</taxon>
        <taxon>Mycteria</taxon>
    </lineage>
</organism>
<evidence type="ECO:0000256" key="1">
    <source>
        <dbReference type="SAM" id="MobiDB-lite"/>
    </source>
</evidence>
<dbReference type="InterPro" id="IPR013787">
    <property type="entry name" value="S100_Ca-bd_sub"/>
</dbReference>
<name>A0AAN7RLK6_MYCAM</name>
<sequence length="189" mass="19921">MAVTLEQALASSIATFHECLGKEGDKYQLSKGEMQELPSFTGGSVGTPGTEPHQHPHASPHHWGRCGASTVLDPADALCQEQLDERSFCVLLKDLEGKDNVMDFKEYMVLLGCLSTFCNDFRAKARSLTSRHRASACGSNKTAVTSLAPLRSLLVCTGVTGMGVLGTVCLEETGATQKAGGVGDSTATA</sequence>
<dbReference type="Proteomes" id="UP001333110">
    <property type="component" value="Unassembled WGS sequence"/>
</dbReference>
<dbReference type="EMBL" id="JAUNZN010000028">
    <property type="protein sequence ID" value="KAK4807695.1"/>
    <property type="molecule type" value="Genomic_DNA"/>
</dbReference>
<dbReference type="Pfam" id="PF01023">
    <property type="entry name" value="S_100"/>
    <property type="match status" value="1"/>
</dbReference>
<dbReference type="InterPro" id="IPR034325">
    <property type="entry name" value="S-100_dom"/>
</dbReference>
<keyword evidence="4" id="KW-1185">Reference proteome</keyword>
<accession>A0AAN7RLK6</accession>
<evidence type="ECO:0000313" key="3">
    <source>
        <dbReference type="EMBL" id="KAK4807695.1"/>
    </source>
</evidence>
<evidence type="ECO:0000259" key="2">
    <source>
        <dbReference type="SMART" id="SM01394"/>
    </source>
</evidence>